<reference evidence="1 2" key="2">
    <citation type="journal article" date="2022" name="Mol. Ecol. Resour.">
        <title>The genomes of chicory, endive, great burdock and yacon provide insights into Asteraceae paleo-polyploidization history and plant inulin production.</title>
        <authorList>
            <person name="Fan W."/>
            <person name="Wang S."/>
            <person name="Wang H."/>
            <person name="Wang A."/>
            <person name="Jiang F."/>
            <person name="Liu H."/>
            <person name="Zhao H."/>
            <person name="Xu D."/>
            <person name="Zhang Y."/>
        </authorList>
    </citation>
    <scope>NUCLEOTIDE SEQUENCE [LARGE SCALE GENOMIC DNA]</scope>
    <source>
        <strain evidence="2">cv. Punajuju</strain>
        <tissue evidence="1">Leaves</tissue>
    </source>
</reference>
<reference evidence="2" key="1">
    <citation type="journal article" date="2022" name="Mol. Ecol. Resour.">
        <title>The genomes of chicory, endive, great burdock and yacon provide insights into Asteraceae palaeo-polyploidization history and plant inulin production.</title>
        <authorList>
            <person name="Fan W."/>
            <person name="Wang S."/>
            <person name="Wang H."/>
            <person name="Wang A."/>
            <person name="Jiang F."/>
            <person name="Liu H."/>
            <person name="Zhao H."/>
            <person name="Xu D."/>
            <person name="Zhang Y."/>
        </authorList>
    </citation>
    <scope>NUCLEOTIDE SEQUENCE [LARGE SCALE GENOMIC DNA]</scope>
    <source>
        <strain evidence="2">cv. Punajuju</strain>
    </source>
</reference>
<dbReference type="Proteomes" id="UP001055811">
    <property type="component" value="Linkage Group LG04"/>
</dbReference>
<keyword evidence="2" id="KW-1185">Reference proteome</keyword>
<evidence type="ECO:0000313" key="2">
    <source>
        <dbReference type="Proteomes" id="UP001055811"/>
    </source>
</evidence>
<proteinExistence type="predicted"/>
<accession>A0ACB9DTW7</accession>
<evidence type="ECO:0000313" key="1">
    <source>
        <dbReference type="EMBL" id="KAI3749896.1"/>
    </source>
</evidence>
<name>A0ACB9DTW7_CICIN</name>
<protein>
    <submittedName>
        <fullName evidence="1">Uncharacterized protein</fullName>
    </submittedName>
</protein>
<organism evidence="1 2">
    <name type="scientific">Cichorium intybus</name>
    <name type="common">Chicory</name>
    <dbReference type="NCBI Taxonomy" id="13427"/>
    <lineage>
        <taxon>Eukaryota</taxon>
        <taxon>Viridiplantae</taxon>
        <taxon>Streptophyta</taxon>
        <taxon>Embryophyta</taxon>
        <taxon>Tracheophyta</taxon>
        <taxon>Spermatophyta</taxon>
        <taxon>Magnoliopsida</taxon>
        <taxon>eudicotyledons</taxon>
        <taxon>Gunneridae</taxon>
        <taxon>Pentapetalae</taxon>
        <taxon>asterids</taxon>
        <taxon>campanulids</taxon>
        <taxon>Asterales</taxon>
        <taxon>Asteraceae</taxon>
        <taxon>Cichorioideae</taxon>
        <taxon>Cichorieae</taxon>
        <taxon>Cichoriinae</taxon>
        <taxon>Cichorium</taxon>
    </lineage>
</organism>
<sequence length="140" mass="15549">MNAMCFGMSSSLRPAGNPSSRLFNLASLLFDFIVIVAWTVPELNGDRKPMKLRLEGRGTASGATNQAVFIAIWASLQLFFIFIKELLASTTIRTRDESNIATSITDLPWPNCTNRKPFQKVCKLTSLVKLLNGLTMYTSK</sequence>
<dbReference type="EMBL" id="CM042012">
    <property type="protein sequence ID" value="KAI3749896.1"/>
    <property type="molecule type" value="Genomic_DNA"/>
</dbReference>
<comment type="caution">
    <text evidence="1">The sequence shown here is derived from an EMBL/GenBank/DDBJ whole genome shotgun (WGS) entry which is preliminary data.</text>
</comment>
<gene>
    <name evidence="1" type="ORF">L2E82_20516</name>
</gene>